<comment type="caution">
    <text evidence="2">The sequence shown here is derived from an EMBL/GenBank/DDBJ whole genome shotgun (WGS) entry which is preliminary data.</text>
</comment>
<dbReference type="SUPFAM" id="SSF81383">
    <property type="entry name" value="F-box domain"/>
    <property type="match status" value="1"/>
</dbReference>
<feature type="region of interest" description="Disordered" evidence="1">
    <location>
        <begin position="1"/>
        <end position="116"/>
    </location>
</feature>
<dbReference type="Proteomes" id="UP000639403">
    <property type="component" value="Unassembled WGS sequence"/>
</dbReference>
<evidence type="ECO:0008006" key="4">
    <source>
        <dbReference type="Google" id="ProtNLM"/>
    </source>
</evidence>
<proteinExistence type="predicted"/>
<dbReference type="InterPro" id="IPR036047">
    <property type="entry name" value="F-box-like_dom_sf"/>
</dbReference>
<accession>A0A8H7U1U4</accession>
<gene>
    <name evidence="2" type="ORF">IEO21_05726</name>
</gene>
<dbReference type="AlphaFoldDB" id="A0A8H7U1U4"/>
<evidence type="ECO:0000313" key="2">
    <source>
        <dbReference type="EMBL" id="KAF9813240.1"/>
    </source>
</evidence>
<evidence type="ECO:0000313" key="3">
    <source>
        <dbReference type="Proteomes" id="UP000639403"/>
    </source>
</evidence>
<evidence type="ECO:0000256" key="1">
    <source>
        <dbReference type="SAM" id="MobiDB-lite"/>
    </source>
</evidence>
<feature type="compositionally biased region" description="Acidic residues" evidence="1">
    <location>
        <begin position="58"/>
        <end position="94"/>
    </location>
</feature>
<reference evidence="2" key="2">
    <citation type="journal article" name="Front. Microbiol.">
        <title>Degradative Capacity of Two Strains of Rhodonia placenta: From Phenotype to Genotype.</title>
        <authorList>
            <person name="Kolle M."/>
            <person name="Horta M.A.C."/>
            <person name="Nowrousian M."/>
            <person name="Ohm R.A."/>
            <person name="Benz J.P."/>
            <person name="Pilgard A."/>
        </authorList>
    </citation>
    <scope>NUCLEOTIDE SEQUENCE</scope>
    <source>
        <strain evidence="2">FPRL280</strain>
    </source>
</reference>
<name>A0A8H7U1U4_9APHY</name>
<feature type="compositionally biased region" description="Polar residues" evidence="1">
    <location>
        <begin position="102"/>
        <end position="116"/>
    </location>
</feature>
<sequence length="608" mass="69527">MADNVNATDSASLIDATDALSEAGARTPEQGSGPENNGDTETENHGSGYVEEQYWIVDESDSDSDDCYEYSSDSSDDDDNESEASICSDDEDEGSELKEETSTPSVTASHSGQPPSASKLLTLSLDLILEITSYLLPSDLITLVDTNQSFRSFLMSPDQRGVWKMALQRVPDGTPPCPPDVPEPQWARLILGGPKCQKMFEETALSAVYNQLKDDVRLHKPGAEQALETFCVTRKSYVRSVYDFAAPYVDWMIEYTEDRAREREERDNVRYGEALKRFMELSYEQQDIESIRSIICASDHRITDTNWMRVRGRLEPHLIKALETRIARERRHLIHSRIKALEPAYNNYKRTLTPIQWTTLPRLSTMRQVPEIDDLVNDDSDAPPDLARYETAFSCAPEVAEELSEWWRERLYKELGAAGHSHAMEIDRLSLATAVFKCVATRPCTRGLLFSWAEVQQHNCGSTIGRYGSRWQKYRYFIRDPVKPSPGQRILDANTSRPEDLDRIDARFICTKCLPNLLQNDGSRHVLGYEAFCWRRYVAHVEEERHPLRFCKLTPSTSWARIKELEIRDWYRCHAIESPRENEDFFLAYRGSLPLRVRSTSIEVSATE</sequence>
<dbReference type="EMBL" id="JADOXO010000110">
    <property type="protein sequence ID" value="KAF9813240.1"/>
    <property type="molecule type" value="Genomic_DNA"/>
</dbReference>
<feature type="compositionally biased region" description="Polar residues" evidence="1">
    <location>
        <begin position="29"/>
        <end position="39"/>
    </location>
</feature>
<protein>
    <recommendedName>
        <fullName evidence="4">F-box domain-containing protein</fullName>
    </recommendedName>
</protein>
<feature type="compositionally biased region" description="Polar residues" evidence="1">
    <location>
        <begin position="1"/>
        <end position="11"/>
    </location>
</feature>
<reference evidence="2" key="1">
    <citation type="submission" date="2020-11" db="EMBL/GenBank/DDBJ databases">
        <authorList>
            <person name="Koelle M."/>
            <person name="Horta M.A.C."/>
            <person name="Nowrousian M."/>
            <person name="Ohm R.A."/>
            <person name="Benz P."/>
            <person name="Pilgard A."/>
        </authorList>
    </citation>
    <scope>NUCLEOTIDE SEQUENCE</scope>
    <source>
        <strain evidence="2">FPRL280</strain>
    </source>
</reference>
<organism evidence="2 3">
    <name type="scientific">Rhodonia placenta</name>
    <dbReference type="NCBI Taxonomy" id="104341"/>
    <lineage>
        <taxon>Eukaryota</taxon>
        <taxon>Fungi</taxon>
        <taxon>Dikarya</taxon>
        <taxon>Basidiomycota</taxon>
        <taxon>Agaricomycotina</taxon>
        <taxon>Agaricomycetes</taxon>
        <taxon>Polyporales</taxon>
        <taxon>Adustoporiaceae</taxon>
        <taxon>Rhodonia</taxon>
    </lineage>
</organism>